<reference evidence="2 3" key="1">
    <citation type="submission" date="2014-02" db="EMBL/GenBank/DDBJ databases">
        <title>The small core and large imbalanced accessory genome model reveals a collaborative survival strategy of Sorangium cellulosum strains in nature.</title>
        <authorList>
            <person name="Han K."/>
            <person name="Peng R."/>
            <person name="Blom J."/>
            <person name="Li Y.-Z."/>
        </authorList>
    </citation>
    <scope>NUCLEOTIDE SEQUENCE [LARGE SCALE GENOMIC DNA]</scope>
    <source>
        <strain evidence="2 3">So0007-03</strain>
    </source>
</reference>
<evidence type="ECO:0000259" key="1">
    <source>
        <dbReference type="Pfam" id="PF04865"/>
    </source>
</evidence>
<accession>A0A150TWX0</accession>
<proteinExistence type="predicted"/>
<feature type="non-terminal residue" evidence="2">
    <location>
        <position position="367"/>
    </location>
</feature>
<dbReference type="EMBL" id="JEME01000754">
    <property type="protein sequence ID" value="KYG09190.1"/>
    <property type="molecule type" value="Genomic_DNA"/>
</dbReference>
<evidence type="ECO:0000313" key="3">
    <source>
        <dbReference type="Proteomes" id="UP000075502"/>
    </source>
</evidence>
<protein>
    <recommendedName>
        <fullName evidence="1">Baseplate protein J-like barrel domain-containing protein</fullName>
    </recommendedName>
</protein>
<organism evidence="2 3">
    <name type="scientific">Sorangium cellulosum</name>
    <name type="common">Polyangium cellulosum</name>
    <dbReference type="NCBI Taxonomy" id="56"/>
    <lineage>
        <taxon>Bacteria</taxon>
        <taxon>Pseudomonadati</taxon>
        <taxon>Myxococcota</taxon>
        <taxon>Polyangia</taxon>
        <taxon>Polyangiales</taxon>
        <taxon>Polyangiaceae</taxon>
        <taxon>Sorangium</taxon>
    </lineage>
</organism>
<dbReference type="AlphaFoldDB" id="A0A150TWX0"/>
<comment type="caution">
    <text evidence="2">The sequence shown here is derived from an EMBL/GenBank/DDBJ whole genome shotgun (WGS) entry which is preliminary data.</text>
</comment>
<name>A0A150TWX0_SORCE</name>
<evidence type="ECO:0000313" key="2">
    <source>
        <dbReference type="EMBL" id="KYG09190.1"/>
    </source>
</evidence>
<feature type="domain" description="Baseplate protein J-like barrel" evidence="1">
    <location>
        <begin position="181"/>
        <end position="265"/>
    </location>
</feature>
<dbReference type="Pfam" id="PF04865">
    <property type="entry name" value="Baseplate_J"/>
    <property type="match status" value="1"/>
</dbReference>
<sequence length="367" mass="39116">MSFAAEPFGLFVDDLVSGLTGGVVREELRFGVDGVELRLDSRDDFVDTTVRITGLADGAYTRFRMGVDFTIDTQGVITFLASAPGVPKAGATWPDRGSRLWVNYEHKPERHPAPRLTDRNPGSVVRTLAESFAREYAVVSRQLEAVYRAGFLATAEGRDLDQVAALVGVERRTRTYARGEVVFSRSTPAPADIFIPSGTRVSSSEVPAITVETIEPATLRAGAISVAAPVQALVAGPGGAAKPASLIVIHRPILGIDSASNPIALSFGGDDETDDALRRRASRALEASGRSTVGALTGALMTIDGIREQDVLIDEDPIAHPGTLKIRIAAQLDDARKRLAAELIRETRPAGVRVEHDLALPTPPEGP</sequence>
<dbReference type="InterPro" id="IPR006949">
    <property type="entry name" value="Barrel_Baseplate_J-like"/>
</dbReference>
<dbReference type="Proteomes" id="UP000075502">
    <property type="component" value="Unassembled WGS sequence"/>
</dbReference>
<gene>
    <name evidence="2" type="ORF">BE21_19270</name>
</gene>